<keyword evidence="1" id="KW-0808">Transferase</keyword>
<organism evidence="1 2">
    <name type="scientific">Desulfolutivibrio sulfodismutans</name>
    <dbReference type="NCBI Taxonomy" id="63561"/>
    <lineage>
        <taxon>Bacteria</taxon>
        <taxon>Pseudomonadati</taxon>
        <taxon>Thermodesulfobacteriota</taxon>
        <taxon>Desulfovibrionia</taxon>
        <taxon>Desulfovibrionales</taxon>
        <taxon>Desulfovibrionaceae</taxon>
        <taxon>Desulfolutivibrio</taxon>
    </lineage>
</organism>
<comment type="caution">
    <text evidence="1">The sequence shown here is derived from an EMBL/GenBank/DDBJ whole genome shotgun (WGS) entry which is preliminary data.</text>
</comment>
<gene>
    <name evidence="1" type="ORF">G3N56_14555</name>
</gene>
<dbReference type="Proteomes" id="UP000469724">
    <property type="component" value="Unassembled WGS sequence"/>
</dbReference>
<accession>A0A7K3NP36</accession>
<dbReference type="Gene3D" id="3.40.50.300">
    <property type="entry name" value="P-loop containing nucleotide triphosphate hydrolases"/>
    <property type="match status" value="1"/>
</dbReference>
<proteinExistence type="predicted"/>
<dbReference type="Pfam" id="PF13469">
    <property type="entry name" value="Sulfotransfer_3"/>
    <property type="match status" value="1"/>
</dbReference>
<sequence length="321" mass="36960">MAKIVVHIGMHKTGSTAIQYYLATNRDLFKSLGVAYPQFEDSFYQHGLASAWIALPEQYSFSGNPVEYWKTLKSRNNNASLVIISSEELSRCYPDRVDFSRIKTFIENFEEMKIVFVVRNQIDFLQSVYLEINRGQKTDFARFLDESLLTGYATGLYLDYSQLYLEINKSFDKECIQVISFSDLVTSKEGLVGAFYKKIGVPLDSLRVPNIVGNPSINPLVLYVARSIFNKIEITSEEEAVILKCFEQEIGPKKKYTLYSREEFKSLAAYFASYNFRFAALVNNKNSNFTFPRTVINDNYIFRDDISADLIDKVKEAFHRV</sequence>
<keyword evidence="2" id="KW-1185">Reference proteome</keyword>
<dbReference type="GO" id="GO:0016740">
    <property type="term" value="F:transferase activity"/>
    <property type="evidence" value="ECO:0007669"/>
    <property type="project" value="UniProtKB-KW"/>
</dbReference>
<name>A0A7K3NP36_9BACT</name>
<reference evidence="1 2" key="1">
    <citation type="submission" date="2020-02" db="EMBL/GenBank/DDBJ databases">
        <title>Comparative genomics of sulfur disproportionating microorganisms.</title>
        <authorList>
            <person name="Ward L.M."/>
            <person name="Bertran E."/>
            <person name="Johnston D.T."/>
        </authorList>
    </citation>
    <scope>NUCLEOTIDE SEQUENCE [LARGE SCALE GENOMIC DNA]</scope>
    <source>
        <strain evidence="1 2">DSM 3696</strain>
    </source>
</reference>
<evidence type="ECO:0000313" key="2">
    <source>
        <dbReference type="Proteomes" id="UP000469724"/>
    </source>
</evidence>
<dbReference type="RefSeq" id="WP_163303034.1">
    <property type="nucleotide sequence ID" value="NZ_JAAGRQ010000070.1"/>
</dbReference>
<evidence type="ECO:0000313" key="1">
    <source>
        <dbReference type="EMBL" id="NDY57954.1"/>
    </source>
</evidence>
<dbReference type="InterPro" id="IPR027417">
    <property type="entry name" value="P-loop_NTPase"/>
</dbReference>
<dbReference type="EMBL" id="JAAGRQ010000070">
    <property type="protein sequence ID" value="NDY57954.1"/>
    <property type="molecule type" value="Genomic_DNA"/>
</dbReference>
<dbReference type="AlphaFoldDB" id="A0A7K3NP36"/>
<dbReference type="SUPFAM" id="SSF52540">
    <property type="entry name" value="P-loop containing nucleoside triphosphate hydrolases"/>
    <property type="match status" value="1"/>
</dbReference>
<protein>
    <submittedName>
        <fullName evidence="1">Sulfotransferase</fullName>
    </submittedName>
</protein>